<reference evidence="3" key="1">
    <citation type="submission" date="2021-04" db="EMBL/GenBank/DDBJ databases">
        <title>Genome based classification of Actinospica acidithermotolerans sp. nov., an actinobacterium isolated from an Indonesian hot spring.</title>
        <authorList>
            <person name="Kusuma A.B."/>
            <person name="Putra K.E."/>
            <person name="Nafisah S."/>
            <person name="Loh J."/>
            <person name="Nouioui I."/>
            <person name="Goodfellow M."/>
        </authorList>
    </citation>
    <scope>NUCLEOTIDE SEQUENCE</scope>
    <source>
        <strain evidence="3">DSM 45618</strain>
    </source>
</reference>
<accession>A0A8J7WVN7</accession>
<feature type="domain" description="Winged helix-turn helix" evidence="2">
    <location>
        <begin position="95"/>
        <end position="153"/>
    </location>
</feature>
<dbReference type="AlphaFoldDB" id="A0A8J7WVN7"/>
<evidence type="ECO:0000313" key="3">
    <source>
        <dbReference type="EMBL" id="MBS2966690.1"/>
    </source>
</evidence>
<dbReference type="RefSeq" id="WP_211472013.1">
    <property type="nucleotide sequence ID" value="NZ_JAGSXH010000180.1"/>
</dbReference>
<evidence type="ECO:0000259" key="2">
    <source>
        <dbReference type="Pfam" id="PF13592"/>
    </source>
</evidence>
<gene>
    <name evidence="3" type="ORF">KGA66_26875</name>
</gene>
<feature type="region of interest" description="Disordered" evidence="1">
    <location>
        <begin position="244"/>
        <end position="263"/>
    </location>
</feature>
<evidence type="ECO:0000313" key="4">
    <source>
        <dbReference type="Proteomes" id="UP000677913"/>
    </source>
</evidence>
<dbReference type="InterPro" id="IPR009057">
    <property type="entry name" value="Homeodomain-like_sf"/>
</dbReference>
<dbReference type="EMBL" id="JAGSXH010000180">
    <property type="protein sequence ID" value="MBS2966690.1"/>
    <property type="molecule type" value="Genomic_DNA"/>
</dbReference>
<protein>
    <submittedName>
        <fullName evidence="3">Transposase</fullName>
    </submittedName>
</protein>
<organism evidence="3 4">
    <name type="scientific">Actinocrinis puniceicyclus</name>
    <dbReference type="NCBI Taxonomy" id="977794"/>
    <lineage>
        <taxon>Bacteria</taxon>
        <taxon>Bacillati</taxon>
        <taxon>Actinomycetota</taxon>
        <taxon>Actinomycetes</taxon>
        <taxon>Catenulisporales</taxon>
        <taxon>Actinospicaceae</taxon>
        <taxon>Actinocrinis</taxon>
    </lineage>
</organism>
<dbReference type="Proteomes" id="UP000677913">
    <property type="component" value="Unassembled WGS sequence"/>
</dbReference>
<dbReference type="Pfam" id="PF13592">
    <property type="entry name" value="HTH_33"/>
    <property type="match status" value="1"/>
</dbReference>
<dbReference type="InterPro" id="IPR025959">
    <property type="entry name" value="Winged_HTH_dom"/>
</dbReference>
<evidence type="ECO:0000256" key="1">
    <source>
        <dbReference type="SAM" id="MobiDB-lite"/>
    </source>
</evidence>
<proteinExistence type="predicted"/>
<sequence>MGTSLTPGARERAYREKRRLRAGELFEQGTANVLIAEALGVSGSAVSMWRGMWEQGGAEALRSLGRPGYPCLLPQDQVSVLVAELERGALAHGFETQRWTLARVNEVIERLFGVCFADDSGVWRLLKRIGWSPHRAGRVCAARGPEAIAGFREVTWHQVLKRARAAGTWIVFEDEAAAMLNARGATTWAERGRRVWLTVAAAHRRKLSMAGFACYRRGHPARLYYALAPNASFTQDDFRPAAAQAAYPARRPAHHPGLGPSAS</sequence>
<name>A0A8J7WVN7_9ACTN</name>
<comment type="caution">
    <text evidence="3">The sequence shown here is derived from an EMBL/GenBank/DDBJ whole genome shotgun (WGS) entry which is preliminary data.</text>
</comment>
<keyword evidence="4" id="KW-1185">Reference proteome</keyword>
<dbReference type="SUPFAM" id="SSF46689">
    <property type="entry name" value="Homeodomain-like"/>
    <property type="match status" value="1"/>
</dbReference>